<comment type="caution">
    <text evidence="2">The sequence shown here is derived from an EMBL/GenBank/DDBJ whole genome shotgun (WGS) entry which is preliminary data.</text>
</comment>
<feature type="compositionally biased region" description="Polar residues" evidence="1">
    <location>
        <begin position="26"/>
        <end position="35"/>
    </location>
</feature>
<dbReference type="Proteomes" id="UP001187192">
    <property type="component" value="Unassembled WGS sequence"/>
</dbReference>
<feature type="compositionally biased region" description="Basic and acidic residues" evidence="1">
    <location>
        <begin position="16"/>
        <end position="25"/>
    </location>
</feature>
<sequence>MRRDATRANNRIGVVPKRESKERKSGLSSAQQFHNLNKKRRREVSRKSLQDIAFVGFDNLRQPNSDFAALVGIDGAQRVGTGTTSEGQKLVKKIEALRGRDFGGIEGGVVVVYLDSAVHTADIGGHGAANLRRSDSGLAVSERALFGFLNVEFRRVESTNRPRKGRRGQGGAVGGRHMGNAGGLGCV</sequence>
<reference evidence="2" key="1">
    <citation type="submission" date="2023-07" db="EMBL/GenBank/DDBJ databases">
        <title>draft genome sequence of fig (Ficus carica).</title>
        <authorList>
            <person name="Takahashi T."/>
            <person name="Nishimura K."/>
        </authorList>
    </citation>
    <scope>NUCLEOTIDE SEQUENCE</scope>
</reference>
<evidence type="ECO:0000313" key="3">
    <source>
        <dbReference type="Proteomes" id="UP001187192"/>
    </source>
</evidence>
<feature type="compositionally biased region" description="Gly residues" evidence="1">
    <location>
        <begin position="168"/>
        <end position="187"/>
    </location>
</feature>
<feature type="region of interest" description="Disordered" evidence="1">
    <location>
        <begin position="1"/>
        <end position="42"/>
    </location>
</feature>
<accession>A0AA88D7C3</accession>
<proteinExistence type="predicted"/>
<feature type="region of interest" description="Disordered" evidence="1">
    <location>
        <begin position="158"/>
        <end position="187"/>
    </location>
</feature>
<name>A0AA88D7C3_FICCA</name>
<dbReference type="AlphaFoldDB" id="A0AA88D7C3"/>
<organism evidence="2 3">
    <name type="scientific">Ficus carica</name>
    <name type="common">Common fig</name>
    <dbReference type="NCBI Taxonomy" id="3494"/>
    <lineage>
        <taxon>Eukaryota</taxon>
        <taxon>Viridiplantae</taxon>
        <taxon>Streptophyta</taxon>
        <taxon>Embryophyta</taxon>
        <taxon>Tracheophyta</taxon>
        <taxon>Spermatophyta</taxon>
        <taxon>Magnoliopsida</taxon>
        <taxon>eudicotyledons</taxon>
        <taxon>Gunneridae</taxon>
        <taxon>Pentapetalae</taxon>
        <taxon>rosids</taxon>
        <taxon>fabids</taxon>
        <taxon>Rosales</taxon>
        <taxon>Moraceae</taxon>
        <taxon>Ficeae</taxon>
        <taxon>Ficus</taxon>
    </lineage>
</organism>
<protein>
    <submittedName>
        <fullName evidence="2">Uncharacterized protein</fullName>
    </submittedName>
</protein>
<keyword evidence="3" id="KW-1185">Reference proteome</keyword>
<evidence type="ECO:0000313" key="2">
    <source>
        <dbReference type="EMBL" id="GMN47155.1"/>
    </source>
</evidence>
<gene>
    <name evidence="2" type="ORF">TIFTF001_016338</name>
</gene>
<evidence type="ECO:0000256" key="1">
    <source>
        <dbReference type="SAM" id="MobiDB-lite"/>
    </source>
</evidence>
<dbReference type="EMBL" id="BTGU01000024">
    <property type="protein sequence ID" value="GMN47155.1"/>
    <property type="molecule type" value="Genomic_DNA"/>
</dbReference>